<accession>A0A423VBZ5</accession>
<feature type="compositionally biased region" description="Polar residues" evidence="1">
    <location>
        <begin position="507"/>
        <end position="517"/>
    </location>
</feature>
<dbReference type="OrthoDB" id="5106856at2759"/>
<keyword evidence="3" id="KW-1185">Reference proteome</keyword>
<feature type="compositionally biased region" description="Basic residues" evidence="1">
    <location>
        <begin position="187"/>
        <end position="202"/>
    </location>
</feature>
<feature type="compositionally biased region" description="Acidic residues" evidence="1">
    <location>
        <begin position="68"/>
        <end position="82"/>
    </location>
</feature>
<feature type="compositionally biased region" description="Basic and acidic residues" evidence="1">
    <location>
        <begin position="278"/>
        <end position="291"/>
    </location>
</feature>
<feature type="region of interest" description="Disordered" evidence="1">
    <location>
        <begin position="245"/>
        <end position="380"/>
    </location>
</feature>
<feature type="region of interest" description="Disordered" evidence="1">
    <location>
        <begin position="507"/>
        <end position="529"/>
    </location>
</feature>
<comment type="caution">
    <text evidence="2">The sequence shown here is derived from an EMBL/GenBank/DDBJ whole genome shotgun (WGS) entry which is preliminary data.</text>
</comment>
<dbReference type="EMBL" id="LKEB01000118">
    <property type="protein sequence ID" value="ROV88486.1"/>
    <property type="molecule type" value="Genomic_DNA"/>
</dbReference>
<feature type="region of interest" description="Disordered" evidence="1">
    <location>
        <begin position="461"/>
        <end position="483"/>
    </location>
</feature>
<feature type="compositionally biased region" description="Polar residues" evidence="1">
    <location>
        <begin position="461"/>
        <end position="474"/>
    </location>
</feature>
<feature type="compositionally biased region" description="Low complexity" evidence="1">
    <location>
        <begin position="326"/>
        <end position="343"/>
    </location>
</feature>
<evidence type="ECO:0000256" key="1">
    <source>
        <dbReference type="SAM" id="MobiDB-lite"/>
    </source>
</evidence>
<reference evidence="2 3" key="1">
    <citation type="submission" date="2015-09" db="EMBL/GenBank/DDBJ databases">
        <title>Host preference determinants of Valsa canker pathogens revealed by comparative genomics.</title>
        <authorList>
            <person name="Yin Z."/>
            <person name="Huang L."/>
        </authorList>
    </citation>
    <scope>NUCLEOTIDE SEQUENCE [LARGE SCALE GENOMIC DNA]</scope>
    <source>
        <strain evidence="2 3">SXYLt</strain>
    </source>
</reference>
<feature type="region of interest" description="Disordered" evidence="1">
    <location>
        <begin position="66"/>
        <end position="87"/>
    </location>
</feature>
<evidence type="ECO:0000313" key="2">
    <source>
        <dbReference type="EMBL" id="ROV88486.1"/>
    </source>
</evidence>
<dbReference type="Proteomes" id="UP000285146">
    <property type="component" value="Unassembled WGS sequence"/>
</dbReference>
<sequence length="654" mass="73592">MAAANNGHNCAHDDLSESTINGIPIQKLVDHSRERIVWRKHQQTAFCAFLARYRKCRATLDIHTALQEEQDEQENDSDTDPESQEHHPDAQLFQLCRDADALDGVCTDPAALPPHFWLALRKRILASLEYTLQRLVSEGRVRQRYDHRRKQDVIDWPDELVAEWTARGGWTGNERSGGEIATERHQQQHRPSRHLQRQHQRQYRPPASPDLVPNITTHRNVDGREDDSALRRLLQEELDDLMREADEADEAARRSQHTAAAGSPGRRLFQTPGVPIFDNRRKGEEQEEGRGTEWQPFSFSHSHRQPSYRSLPSRLRNSPGEPTSRPNLAASPVLPLPSSSSLGLFGGEHADTHDRPAAIQGPPLSLLRPQPRLRDGSSKDNYDKEEALVNNARRERRKRGTATTTTIPIRPTITSIPAASIAAEWPVNSTAEEENTVDCDPVQALDDLVNLVVSAAPELRNSNRNSKENNTTVMPDNHHEPQTAPVLTDIASTAMRGRFDSFQFQAADTRTSPGSHSRASHASLPTPLLPSPVLVQQEEHQSPSRRVDDDSLLIQSHQRFSHPTELIDYAADLGTRRLQRALESGRQQQEQQQTQFTSGSRTYPAAITMTEEEASFIQRTLRYSKRVGNSSEEDADAGTRLLLRRAAGFNVPLR</sequence>
<gene>
    <name evidence="2" type="ORF">VPNG_10356</name>
</gene>
<dbReference type="InParanoid" id="A0A423VBZ5"/>
<feature type="region of interest" description="Disordered" evidence="1">
    <location>
        <begin position="169"/>
        <end position="227"/>
    </location>
</feature>
<proteinExistence type="predicted"/>
<organism evidence="2 3">
    <name type="scientific">Cytospora leucostoma</name>
    <dbReference type="NCBI Taxonomy" id="1230097"/>
    <lineage>
        <taxon>Eukaryota</taxon>
        <taxon>Fungi</taxon>
        <taxon>Dikarya</taxon>
        <taxon>Ascomycota</taxon>
        <taxon>Pezizomycotina</taxon>
        <taxon>Sordariomycetes</taxon>
        <taxon>Sordariomycetidae</taxon>
        <taxon>Diaporthales</taxon>
        <taxon>Cytosporaceae</taxon>
        <taxon>Cytospora</taxon>
    </lineage>
</organism>
<name>A0A423VBZ5_9PEZI</name>
<dbReference type="AlphaFoldDB" id="A0A423VBZ5"/>
<evidence type="ECO:0000313" key="3">
    <source>
        <dbReference type="Proteomes" id="UP000285146"/>
    </source>
</evidence>
<protein>
    <submittedName>
        <fullName evidence="2">Uncharacterized protein</fullName>
    </submittedName>
</protein>